<comment type="caution">
    <text evidence="3">The sequence shown here is derived from an EMBL/GenBank/DDBJ whole genome shotgun (WGS) entry which is preliminary data.</text>
</comment>
<dbReference type="PANTHER" id="PTHR31642:SF217">
    <property type="entry name" value="OMEGA-HYDROXYPALMITATE O-FERULOYL TRANSFERASE-LIKE ISOFORM X1"/>
    <property type="match status" value="1"/>
</dbReference>
<proteinExistence type="inferred from homology"/>
<evidence type="ECO:0000256" key="1">
    <source>
        <dbReference type="ARBA" id="ARBA00009861"/>
    </source>
</evidence>
<reference evidence="3 4" key="1">
    <citation type="journal article" date="2023" name="Plants (Basel)">
        <title>Bridging the Gap: Combining Genomics and Transcriptomics Approaches to Understand Stylosanthes scabra, an Orphan Legume from the Brazilian Caatinga.</title>
        <authorList>
            <person name="Ferreira-Neto J.R.C."/>
            <person name="da Silva M.D."/>
            <person name="Binneck E."/>
            <person name="de Melo N.F."/>
            <person name="da Silva R.H."/>
            <person name="de Melo A.L.T.M."/>
            <person name="Pandolfi V."/>
            <person name="Bustamante F.O."/>
            <person name="Brasileiro-Vidal A.C."/>
            <person name="Benko-Iseppon A.M."/>
        </authorList>
    </citation>
    <scope>NUCLEOTIDE SEQUENCE [LARGE SCALE GENOMIC DNA]</scope>
    <source>
        <tissue evidence="3">Leaves</tissue>
    </source>
</reference>
<accession>A0ABU6T9B5</accession>
<name>A0ABU6T9B5_9FABA</name>
<feature type="region of interest" description="Disordered" evidence="2">
    <location>
        <begin position="33"/>
        <end position="66"/>
    </location>
</feature>
<dbReference type="InterPro" id="IPR050317">
    <property type="entry name" value="Plant_Fungal_Acyltransferase"/>
</dbReference>
<dbReference type="Proteomes" id="UP001341840">
    <property type="component" value="Unassembled WGS sequence"/>
</dbReference>
<dbReference type="PANTHER" id="PTHR31642">
    <property type="entry name" value="TRICHOTHECENE 3-O-ACETYLTRANSFERASE"/>
    <property type="match status" value="1"/>
</dbReference>
<dbReference type="Gene3D" id="3.30.559.10">
    <property type="entry name" value="Chloramphenicol acetyltransferase-like domain"/>
    <property type="match status" value="1"/>
</dbReference>
<sequence>MLVLWLFLRELIESLEELAMFLLREGEEETDLKEKPLLSVQRGATPQDSRQSSSSTPRRPAPTPSVKTASFLIKAKNQLISKATPRRQLICPPNFVLTKQKQPTTNGNALVPGFARATVKELIESDDGYGIRKVQEGIERLDDEYIKSGIDWLELNRGVPCWEDSFPFVSWLRLGLEDQTFAWGQLKCSTPLIVKSGLIILLLGPPGDGGINICLDLPQDQMYMFHRIMLEEI</sequence>
<keyword evidence="4" id="KW-1185">Reference proteome</keyword>
<protein>
    <submittedName>
        <fullName evidence="3">Uncharacterized protein</fullName>
    </submittedName>
</protein>
<dbReference type="Pfam" id="PF02458">
    <property type="entry name" value="Transferase"/>
    <property type="match status" value="1"/>
</dbReference>
<evidence type="ECO:0000313" key="4">
    <source>
        <dbReference type="Proteomes" id="UP001341840"/>
    </source>
</evidence>
<gene>
    <name evidence="3" type="ORF">PIB30_023879</name>
</gene>
<evidence type="ECO:0000313" key="3">
    <source>
        <dbReference type="EMBL" id="MED6145297.1"/>
    </source>
</evidence>
<organism evidence="3 4">
    <name type="scientific">Stylosanthes scabra</name>
    <dbReference type="NCBI Taxonomy" id="79078"/>
    <lineage>
        <taxon>Eukaryota</taxon>
        <taxon>Viridiplantae</taxon>
        <taxon>Streptophyta</taxon>
        <taxon>Embryophyta</taxon>
        <taxon>Tracheophyta</taxon>
        <taxon>Spermatophyta</taxon>
        <taxon>Magnoliopsida</taxon>
        <taxon>eudicotyledons</taxon>
        <taxon>Gunneridae</taxon>
        <taxon>Pentapetalae</taxon>
        <taxon>rosids</taxon>
        <taxon>fabids</taxon>
        <taxon>Fabales</taxon>
        <taxon>Fabaceae</taxon>
        <taxon>Papilionoideae</taxon>
        <taxon>50 kb inversion clade</taxon>
        <taxon>dalbergioids sensu lato</taxon>
        <taxon>Dalbergieae</taxon>
        <taxon>Pterocarpus clade</taxon>
        <taxon>Stylosanthes</taxon>
    </lineage>
</organism>
<feature type="compositionally biased region" description="Low complexity" evidence="2">
    <location>
        <begin position="44"/>
        <end position="58"/>
    </location>
</feature>
<dbReference type="EMBL" id="JASCZI010090705">
    <property type="protein sequence ID" value="MED6145297.1"/>
    <property type="molecule type" value="Genomic_DNA"/>
</dbReference>
<dbReference type="InterPro" id="IPR023213">
    <property type="entry name" value="CAT-like_dom_sf"/>
</dbReference>
<comment type="similarity">
    <text evidence="1">Belongs to the plant acyltransferase family.</text>
</comment>
<evidence type="ECO:0000256" key="2">
    <source>
        <dbReference type="SAM" id="MobiDB-lite"/>
    </source>
</evidence>